<dbReference type="AlphaFoldDB" id="A0AAD9A8I5"/>
<reference evidence="1" key="1">
    <citation type="submission" date="2023-01" db="EMBL/GenBank/DDBJ databases">
        <title>Colletotrichum chrysophilum M932 genome sequence.</title>
        <authorList>
            <person name="Baroncelli R."/>
        </authorList>
    </citation>
    <scope>NUCLEOTIDE SEQUENCE</scope>
    <source>
        <strain evidence="1">M932</strain>
    </source>
</reference>
<gene>
    <name evidence="1" type="ORF">CCHR01_14260</name>
</gene>
<dbReference type="EMBL" id="JAQOWY010000376">
    <property type="protein sequence ID" value="KAK1843117.1"/>
    <property type="molecule type" value="Genomic_DNA"/>
</dbReference>
<accession>A0AAD9A8I5</accession>
<evidence type="ECO:0000313" key="2">
    <source>
        <dbReference type="Proteomes" id="UP001243330"/>
    </source>
</evidence>
<evidence type="ECO:0000313" key="1">
    <source>
        <dbReference type="EMBL" id="KAK1843117.1"/>
    </source>
</evidence>
<keyword evidence="2" id="KW-1185">Reference proteome</keyword>
<dbReference type="Proteomes" id="UP001243330">
    <property type="component" value="Unassembled WGS sequence"/>
</dbReference>
<sequence length="168" mass="18605">MSLLMKEVKHTSKAIDLYEVLLVTTSSPLFRFSKPFGVSTELDMSPQQFESQAQAARELQSQITTAVSRLSFPGGLGVGSAEVAKGINKSVDASAFDKHNQSGIVEVHAHFVATKSDGAKAFELEVIWGMLIIRRWARLKRRTSAGRYTLKERELLDRDMSFSPRASS</sequence>
<organism evidence="1 2">
    <name type="scientific">Colletotrichum chrysophilum</name>
    <dbReference type="NCBI Taxonomy" id="1836956"/>
    <lineage>
        <taxon>Eukaryota</taxon>
        <taxon>Fungi</taxon>
        <taxon>Dikarya</taxon>
        <taxon>Ascomycota</taxon>
        <taxon>Pezizomycotina</taxon>
        <taxon>Sordariomycetes</taxon>
        <taxon>Hypocreomycetidae</taxon>
        <taxon>Glomerellales</taxon>
        <taxon>Glomerellaceae</taxon>
        <taxon>Colletotrichum</taxon>
        <taxon>Colletotrichum gloeosporioides species complex</taxon>
    </lineage>
</organism>
<comment type="caution">
    <text evidence="1">The sequence shown here is derived from an EMBL/GenBank/DDBJ whole genome shotgun (WGS) entry which is preliminary data.</text>
</comment>
<name>A0AAD9A8I5_9PEZI</name>
<protein>
    <submittedName>
        <fullName evidence="1">Uncharacterized protein</fullName>
    </submittedName>
</protein>
<proteinExistence type="predicted"/>